<gene>
    <name evidence="3" type="ORF">NCGR_LOCUS32198</name>
</gene>
<reference evidence="3" key="1">
    <citation type="submission" date="2020-10" db="EMBL/GenBank/DDBJ databases">
        <authorList>
            <person name="Han B."/>
            <person name="Lu T."/>
            <person name="Zhao Q."/>
            <person name="Huang X."/>
            <person name="Zhao Y."/>
        </authorList>
    </citation>
    <scope>NUCLEOTIDE SEQUENCE</scope>
</reference>
<protein>
    <recommendedName>
        <fullName evidence="2">Mei2-like C-terminal RNA recognition motif domain-containing protein</fullName>
    </recommendedName>
</protein>
<organism evidence="3 4">
    <name type="scientific">Miscanthus lutarioriparius</name>
    <dbReference type="NCBI Taxonomy" id="422564"/>
    <lineage>
        <taxon>Eukaryota</taxon>
        <taxon>Viridiplantae</taxon>
        <taxon>Streptophyta</taxon>
        <taxon>Embryophyta</taxon>
        <taxon>Tracheophyta</taxon>
        <taxon>Spermatophyta</taxon>
        <taxon>Magnoliopsida</taxon>
        <taxon>Liliopsida</taxon>
        <taxon>Poales</taxon>
        <taxon>Poaceae</taxon>
        <taxon>PACMAD clade</taxon>
        <taxon>Panicoideae</taxon>
        <taxon>Andropogonodae</taxon>
        <taxon>Andropogoneae</taxon>
        <taxon>Saccharinae</taxon>
        <taxon>Miscanthus</taxon>
    </lineage>
</organism>
<keyword evidence="4" id="KW-1185">Reference proteome</keyword>
<dbReference type="Gene3D" id="3.30.70.330">
    <property type="match status" value="1"/>
</dbReference>
<evidence type="ECO:0000256" key="1">
    <source>
        <dbReference type="SAM" id="MobiDB-lite"/>
    </source>
</evidence>
<dbReference type="GO" id="GO:0003676">
    <property type="term" value="F:nucleic acid binding"/>
    <property type="evidence" value="ECO:0007669"/>
    <property type="project" value="InterPro"/>
</dbReference>
<feature type="compositionally biased region" description="Basic and acidic residues" evidence="1">
    <location>
        <begin position="180"/>
        <end position="191"/>
    </location>
</feature>
<proteinExistence type="predicted"/>
<dbReference type="InterPro" id="IPR007201">
    <property type="entry name" value="Mei2-like_Rrm_C"/>
</dbReference>
<sequence length="353" mass="38142">MAAATKLNPFAAPFPCPYPYAHHLAPPAPPPFPLADACPPRFPFVTYCCVGVASPQGRLGFCFPVPVQQSSGSPPVLRKGVLAAPPHGLPPHKLMAAFSGPCGAGKQRQAPAPVPMKPVAAAAAAPPAQVPAAPRKPRMARLKAESRSQAKAPRPRKAAGPRARLPPQREAPPPSLYTKRPRDWEKPKPSELGDCTTIMLRNIPNKLRSGDMISLLDEQCSRANRAAGSVVAAYDVLYLPMDFRKEANFGYAFINFTTTSAAKELYCSLQNCLWKVHGSKKVIRIDQATQQGKAMLVRHLEKMRLECAKDEFLPVEFSPPRDGVNVPAAPRRIRMARRGARTASKAKAGCIAS</sequence>
<dbReference type="Pfam" id="PF04059">
    <property type="entry name" value="RRM_2"/>
    <property type="match status" value="1"/>
</dbReference>
<evidence type="ECO:0000313" key="4">
    <source>
        <dbReference type="Proteomes" id="UP000604825"/>
    </source>
</evidence>
<dbReference type="InterPro" id="IPR012677">
    <property type="entry name" value="Nucleotide-bd_a/b_plait_sf"/>
</dbReference>
<dbReference type="SUPFAM" id="SSF54928">
    <property type="entry name" value="RNA-binding domain, RBD"/>
    <property type="match status" value="1"/>
</dbReference>
<dbReference type="InterPro" id="IPR035979">
    <property type="entry name" value="RBD_domain_sf"/>
</dbReference>
<accession>A0A811PR41</accession>
<evidence type="ECO:0000313" key="3">
    <source>
        <dbReference type="EMBL" id="CAD6248034.1"/>
    </source>
</evidence>
<feature type="domain" description="Mei2-like C-terminal RNA recognition motif" evidence="2">
    <location>
        <begin position="196"/>
        <end position="300"/>
    </location>
</feature>
<dbReference type="EMBL" id="CAJGYO010000007">
    <property type="protein sequence ID" value="CAD6248034.1"/>
    <property type="molecule type" value="Genomic_DNA"/>
</dbReference>
<name>A0A811PR41_9POAL</name>
<dbReference type="Proteomes" id="UP000604825">
    <property type="component" value="Unassembled WGS sequence"/>
</dbReference>
<evidence type="ECO:0000259" key="2">
    <source>
        <dbReference type="Pfam" id="PF04059"/>
    </source>
</evidence>
<comment type="caution">
    <text evidence="3">The sequence shown here is derived from an EMBL/GenBank/DDBJ whole genome shotgun (WGS) entry which is preliminary data.</text>
</comment>
<dbReference type="AlphaFoldDB" id="A0A811PR41"/>
<feature type="region of interest" description="Disordered" evidence="1">
    <location>
        <begin position="125"/>
        <end position="191"/>
    </location>
</feature>
<dbReference type="OrthoDB" id="417481at2759"/>